<gene>
    <name evidence="3" type="ORF">A2571_00880</name>
</gene>
<reference evidence="3 4" key="1">
    <citation type="journal article" date="2016" name="Nat. Commun.">
        <title>Thousands of microbial genomes shed light on interconnected biogeochemical processes in an aquifer system.</title>
        <authorList>
            <person name="Anantharaman K."/>
            <person name="Brown C.T."/>
            <person name="Hug L.A."/>
            <person name="Sharon I."/>
            <person name="Castelle C.J."/>
            <person name="Probst A.J."/>
            <person name="Thomas B.C."/>
            <person name="Singh A."/>
            <person name="Wilkins M.J."/>
            <person name="Karaoz U."/>
            <person name="Brodie E.L."/>
            <person name="Williams K.H."/>
            <person name="Hubbard S.S."/>
            <person name="Banfield J.F."/>
        </authorList>
    </citation>
    <scope>NUCLEOTIDE SEQUENCE [LARGE SCALE GENOMIC DNA]</scope>
</reference>
<keyword evidence="1" id="KW-0472">Membrane</keyword>
<feature type="transmembrane region" description="Helical" evidence="1">
    <location>
        <begin position="7"/>
        <end position="29"/>
    </location>
</feature>
<organism evidence="3 4">
    <name type="scientific">Candidatus Vogelbacteria bacterium RIFOXYD1_FULL_44_32</name>
    <dbReference type="NCBI Taxonomy" id="1802438"/>
    <lineage>
        <taxon>Bacteria</taxon>
        <taxon>Candidatus Vogeliibacteriota</taxon>
    </lineage>
</organism>
<comment type="caution">
    <text evidence="3">The sequence shown here is derived from an EMBL/GenBank/DDBJ whole genome shotgun (WGS) entry which is preliminary data.</text>
</comment>
<dbReference type="EMBL" id="MHTJ01000002">
    <property type="protein sequence ID" value="OHA58919.1"/>
    <property type="molecule type" value="Genomic_DNA"/>
</dbReference>
<feature type="domain" description="Peptidase C39-like" evidence="2">
    <location>
        <begin position="94"/>
        <end position="235"/>
    </location>
</feature>
<dbReference type="STRING" id="1802438.A2571_00880"/>
<dbReference type="Gene3D" id="3.90.70.10">
    <property type="entry name" value="Cysteine proteinases"/>
    <property type="match status" value="1"/>
</dbReference>
<protein>
    <recommendedName>
        <fullName evidence="2">Peptidase C39-like domain-containing protein</fullName>
    </recommendedName>
</protein>
<evidence type="ECO:0000313" key="4">
    <source>
        <dbReference type="Proteomes" id="UP000177043"/>
    </source>
</evidence>
<dbReference type="Proteomes" id="UP000177043">
    <property type="component" value="Unassembled WGS sequence"/>
</dbReference>
<sequence length="277" mass="31607">MPSIEKFVITFFVSSLTVFILVFGFSVYYSNIQIEKPATKIAEEFSTEISGKTIIDEKVAREQSVQTKNIIAVKQPAPQNNVAEVKQISGLPFITQAPLGEWADLKQKYGCEEALMLMAWGWITSTPISSPTIARDKILALVDWQKKNYDFFYDTSVSDTAKIFKGYFKYNNVKIIREATIGDIKNAIDSNQIVFIPLDGRKLNNPRFKPPGPIHHMIIIKGYDETNKEFITNEPGTIYGNSFRYSYNTITNAWRDYPTGLNEEITDYKRNLLVINK</sequence>
<keyword evidence="1" id="KW-1133">Transmembrane helix</keyword>
<name>A0A1G2QFT4_9BACT</name>
<evidence type="ECO:0000313" key="3">
    <source>
        <dbReference type="EMBL" id="OHA58919.1"/>
    </source>
</evidence>
<evidence type="ECO:0000259" key="2">
    <source>
        <dbReference type="Pfam" id="PF13529"/>
    </source>
</evidence>
<dbReference type="InterPro" id="IPR039564">
    <property type="entry name" value="Peptidase_C39-like"/>
</dbReference>
<accession>A0A1G2QFT4</accession>
<dbReference type="AlphaFoldDB" id="A0A1G2QFT4"/>
<dbReference type="Pfam" id="PF13529">
    <property type="entry name" value="Peptidase_C39_2"/>
    <property type="match status" value="1"/>
</dbReference>
<keyword evidence="1" id="KW-0812">Transmembrane</keyword>
<evidence type="ECO:0000256" key="1">
    <source>
        <dbReference type="SAM" id="Phobius"/>
    </source>
</evidence>
<proteinExistence type="predicted"/>